<feature type="chain" id="PRO_5032448590" description="Phosphate-binding protein" evidence="5">
    <location>
        <begin position="19"/>
        <end position="344"/>
    </location>
</feature>
<keyword evidence="2 4" id="KW-0813">Transport</keyword>
<keyword evidence="5" id="KW-0732">Signal</keyword>
<proteinExistence type="inferred from homology"/>
<keyword evidence="8" id="KW-1185">Reference proteome</keyword>
<evidence type="ECO:0000256" key="4">
    <source>
        <dbReference type="PIRNR" id="PIRNR002756"/>
    </source>
</evidence>
<evidence type="ECO:0000256" key="5">
    <source>
        <dbReference type="SAM" id="SignalP"/>
    </source>
</evidence>
<dbReference type="Pfam" id="PF12849">
    <property type="entry name" value="PBP_like_2"/>
    <property type="match status" value="1"/>
</dbReference>
<evidence type="ECO:0000313" key="7">
    <source>
        <dbReference type="EMBL" id="MBB6097765.1"/>
    </source>
</evidence>
<dbReference type="InterPro" id="IPR024370">
    <property type="entry name" value="PBP_domain"/>
</dbReference>
<feature type="signal peptide" evidence="5">
    <location>
        <begin position="1"/>
        <end position="18"/>
    </location>
</feature>
<dbReference type="GO" id="GO:0043190">
    <property type="term" value="C:ATP-binding cassette (ABC) transporter complex"/>
    <property type="evidence" value="ECO:0007669"/>
    <property type="project" value="InterPro"/>
</dbReference>
<dbReference type="NCBIfam" id="TIGR00975">
    <property type="entry name" value="3a0107s03"/>
    <property type="match status" value="1"/>
</dbReference>
<evidence type="ECO:0000256" key="2">
    <source>
        <dbReference type="ARBA" id="ARBA00022448"/>
    </source>
</evidence>
<evidence type="ECO:0000259" key="6">
    <source>
        <dbReference type="Pfam" id="PF12849"/>
    </source>
</evidence>
<organism evidence="7 8">
    <name type="scientific">Deinobacterium chartae</name>
    <dbReference type="NCBI Taxonomy" id="521158"/>
    <lineage>
        <taxon>Bacteria</taxon>
        <taxon>Thermotogati</taxon>
        <taxon>Deinococcota</taxon>
        <taxon>Deinococci</taxon>
        <taxon>Deinococcales</taxon>
        <taxon>Deinococcaceae</taxon>
        <taxon>Deinobacterium</taxon>
    </lineage>
</organism>
<comment type="caution">
    <text evidence="7">The sequence shown here is derived from an EMBL/GenBank/DDBJ whole genome shotgun (WGS) entry which is preliminary data.</text>
</comment>
<evidence type="ECO:0000313" key="8">
    <source>
        <dbReference type="Proteomes" id="UP000569951"/>
    </source>
</evidence>
<dbReference type="PANTHER" id="PTHR42996">
    <property type="entry name" value="PHOSPHATE-BINDING PROTEIN PSTS"/>
    <property type="match status" value="1"/>
</dbReference>
<dbReference type="PANTHER" id="PTHR42996:SF1">
    <property type="entry name" value="PHOSPHATE-BINDING PROTEIN PSTS"/>
    <property type="match status" value="1"/>
</dbReference>
<dbReference type="InterPro" id="IPR050962">
    <property type="entry name" value="Phosphate-bind_PstS"/>
</dbReference>
<dbReference type="Proteomes" id="UP000569951">
    <property type="component" value="Unassembled WGS sequence"/>
</dbReference>
<dbReference type="Gene3D" id="3.40.190.10">
    <property type="entry name" value="Periplasmic binding protein-like II"/>
    <property type="match status" value="2"/>
</dbReference>
<evidence type="ECO:0000256" key="1">
    <source>
        <dbReference type="ARBA" id="ARBA00008725"/>
    </source>
</evidence>
<reference evidence="7 8" key="1">
    <citation type="submission" date="2020-08" db="EMBL/GenBank/DDBJ databases">
        <title>Genomic Encyclopedia of Type Strains, Phase IV (KMG-IV): sequencing the most valuable type-strain genomes for metagenomic binning, comparative biology and taxonomic classification.</title>
        <authorList>
            <person name="Goeker M."/>
        </authorList>
    </citation>
    <scope>NUCLEOTIDE SEQUENCE [LARGE SCALE GENOMIC DNA]</scope>
    <source>
        <strain evidence="7 8">DSM 21458</strain>
    </source>
</reference>
<evidence type="ECO:0000256" key="3">
    <source>
        <dbReference type="ARBA" id="ARBA00022592"/>
    </source>
</evidence>
<accession>A0A841I1C2</accession>
<dbReference type="InterPro" id="IPR005673">
    <property type="entry name" value="ABC_phos-bd_PstS"/>
</dbReference>
<feature type="domain" description="PBP" evidence="6">
    <location>
        <begin position="20"/>
        <end position="307"/>
    </location>
</feature>
<dbReference type="SUPFAM" id="SSF53850">
    <property type="entry name" value="Periplasmic binding protein-like II"/>
    <property type="match status" value="1"/>
</dbReference>
<dbReference type="RefSeq" id="WP_221276932.1">
    <property type="nucleotide sequence ID" value="NZ_JACHHG010000003.1"/>
</dbReference>
<protein>
    <recommendedName>
        <fullName evidence="4">Phosphate-binding protein</fullName>
    </recommendedName>
</protein>
<name>A0A841I1C2_9DEIO</name>
<comment type="similarity">
    <text evidence="1 4">Belongs to the PstS family.</text>
</comment>
<dbReference type="GO" id="GO:0035435">
    <property type="term" value="P:phosphate ion transmembrane transport"/>
    <property type="evidence" value="ECO:0007669"/>
    <property type="project" value="InterPro"/>
</dbReference>
<dbReference type="CDD" id="cd13565">
    <property type="entry name" value="PBP2_PstS"/>
    <property type="match status" value="1"/>
</dbReference>
<dbReference type="PIRSF" id="PIRSF002756">
    <property type="entry name" value="PstS"/>
    <property type="match status" value="1"/>
</dbReference>
<keyword evidence="3 4" id="KW-0592">Phosphate transport</keyword>
<dbReference type="GO" id="GO:0042301">
    <property type="term" value="F:phosphate ion binding"/>
    <property type="evidence" value="ECO:0007669"/>
    <property type="project" value="InterPro"/>
</dbReference>
<gene>
    <name evidence="7" type="ORF">HNR42_001182</name>
</gene>
<dbReference type="AlphaFoldDB" id="A0A841I1C2"/>
<sequence length="344" mass="36678">MIKRALMLSVLLATPALAQKVTLNGAGASFPYPLYTKYFNEYKKETGVEVNYQSIGSGGGQRQILAQTVDFGASDGPMTKEDMGKAPGKNAILHIPTALGAVVPTYNVPGVTTQLKFTGPLLADIFLGKIKTWNDPAIAKINTGVRLPNLPITVVHRSDSSGTSHIFTDYLAKVSPEWKSKVGFGTAVNWPTGLGGKGNEGVAGTVKNTPGSIGYVELIYAVQNKIGYGQVQNKAGRFVNADLKSTTAAAASVPLPGDTRVSITDADGPASYPIAGYTWLLVYRDQNYGKRSETQAKAVKDMLEWVVTKGQQFNEDLGYAELPDTAKARANSLIRSINYGGKAL</sequence>
<dbReference type="EMBL" id="JACHHG010000003">
    <property type="protein sequence ID" value="MBB6097765.1"/>
    <property type="molecule type" value="Genomic_DNA"/>
</dbReference>